<organism evidence="1 2">
    <name type="scientific">Paenibacillus amylolyticus</name>
    <dbReference type="NCBI Taxonomy" id="1451"/>
    <lineage>
        <taxon>Bacteria</taxon>
        <taxon>Bacillati</taxon>
        <taxon>Bacillota</taxon>
        <taxon>Bacilli</taxon>
        <taxon>Bacillales</taxon>
        <taxon>Paenibacillaceae</taxon>
        <taxon>Paenibacillus</taxon>
    </lineage>
</organism>
<gene>
    <name evidence="1" type="ORF">J2W91_000414</name>
</gene>
<proteinExistence type="predicted"/>
<dbReference type="EMBL" id="JAVDTR010000001">
    <property type="protein sequence ID" value="MDR6721966.1"/>
    <property type="molecule type" value="Genomic_DNA"/>
</dbReference>
<dbReference type="AlphaFoldDB" id="A0AAP5H145"/>
<evidence type="ECO:0008006" key="3">
    <source>
        <dbReference type="Google" id="ProtNLM"/>
    </source>
</evidence>
<comment type="caution">
    <text evidence="1">The sequence shown here is derived from an EMBL/GenBank/DDBJ whole genome shotgun (WGS) entry which is preliminary data.</text>
</comment>
<dbReference type="Pfam" id="PF14070">
    <property type="entry name" value="YjfB_motility"/>
    <property type="match status" value="1"/>
</dbReference>
<sequence>MDIAALSIVMSQASVKQSAGLQVMSMSKDMAQQQGQQMAEMLKSAAPHPNLGGTLDISV</sequence>
<evidence type="ECO:0000313" key="2">
    <source>
        <dbReference type="Proteomes" id="UP001254832"/>
    </source>
</evidence>
<reference evidence="1" key="1">
    <citation type="submission" date="2023-07" db="EMBL/GenBank/DDBJ databases">
        <title>Sorghum-associated microbial communities from plants grown in Nebraska, USA.</title>
        <authorList>
            <person name="Schachtman D."/>
        </authorList>
    </citation>
    <scope>NUCLEOTIDE SEQUENCE</scope>
    <source>
        <strain evidence="1">BE80</strain>
    </source>
</reference>
<accession>A0AAP5H145</accession>
<dbReference type="InterPro" id="IPR025906">
    <property type="entry name" value="YjfB_motility"/>
</dbReference>
<name>A0AAP5H145_PAEAM</name>
<dbReference type="Proteomes" id="UP001254832">
    <property type="component" value="Unassembled WGS sequence"/>
</dbReference>
<protein>
    <recommendedName>
        <fullName evidence="3">Motility protein</fullName>
    </recommendedName>
</protein>
<evidence type="ECO:0000313" key="1">
    <source>
        <dbReference type="EMBL" id="MDR6721966.1"/>
    </source>
</evidence>
<dbReference type="RefSeq" id="WP_056689867.1">
    <property type="nucleotide sequence ID" value="NZ_JAVDTR010000001.1"/>
</dbReference>